<dbReference type="InterPro" id="IPR006171">
    <property type="entry name" value="TOPRIM_dom"/>
</dbReference>
<dbReference type="GO" id="GO:0003917">
    <property type="term" value="F:DNA topoisomerase type I (single strand cut, ATP-independent) activity"/>
    <property type="evidence" value="ECO:0007669"/>
    <property type="project" value="InterPro"/>
</dbReference>
<dbReference type="PANTHER" id="PTHR42785:SF1">
    <property type="entry name" value="DNA TOPOISOMERASE"/>
    <property type="match status" value="1"/>
</dbReference>
<evidence type="ECO:0000313" key="2">
    <source>
        <dbReference type="EMBL" id="MCV5626060.1"/>
    </source>
</evidence>
<organism evidence="2 3">
    <name type="scientific">Escherichia coli</name>
    <dbReference type="NCBI Taxonomy" id="562"/>
    <lineage>
        <taxon>Bacteria</taxon>
        <taxon>Pseudomonadati</taxon>
        <taxon>Pseudomonadota</taxon>
        <taxon>Gammaproteobacteria</taxon>
        <taxon>Enterobacterales</taxon>
        <taxon>Enterobacteriaceae</taxon>
        <taxon>Escherichia</taxon>
    </lineage>
</organism>
<dbReference type="GO" id="GO:0006265">
    <property type="term" value="P:DNA topological change"/>
    <property type="evidence" value="ECO:0007669"/>
    <property type="project" value="InterPro"/>
</dbReference>
<evidence type="ECO:0000259" key="1">
    <source>
        <dbReference type="PROSITE" id="PS50880"/>
    </source>
</evidence>
<feature type="domain" description="Toprim" evidence="1">
    <location>
        <begin position="1"/>
        <end position="85"/>
    </location>
</feature>
<dbReference type="InterPro" id="IPR023405">
    <property type="entry name" value="Topo_IA_core_domain"/>
</dbReference>
<reference evidence="2" key="1">
    <citation type="submission" date="2023-06" db="EMBL/GenBank/DDBJ databases">
        <title>Deciphering the underlying mechanisms mediating the transmission of blaNDM gene from human to animals in China.</title>
        <authorList>
            <person name="Chen K."/>
            <person name="Chen S."/>
        </authorList>
    </citation>
    <scope>NUCLEOTIDE SEQUENCE</scope>
    <source>
        <strain evidence="2">1199</strain>
    </source>
</reference>
<dbReference type="AlphaFoldDB" id="A0AAP3A702"/>
<comment type="caution">
    <text evidence="2">The sequence shown here is derived from an EMBL/GenBank/DDBJ whole genome shotgun (WGS) entry which is preliminary data.</text>
</comment>
<dbReference type="PANTHER" id="PTHR42785">
    <property type="entry name" value="DNA TOPOISOMERASE, TYPE IA, CORE"/>
    <property type="match status" value="1"/>
</dbReference>
<sequence length="88" mass="9731">AASVGHVRDLPEKDIGVAAPDFKPTYVATERGKEVLAKLKQDVQHSDAVFLATDLDREGEAIAWHLKQALRLENPQRVTFAEITPRAI</sequence>
<dbReference type="EMBL" id="JAOVKC010001131">
    <property type="protein sequence ID" value="MCV5626060.1"/>
    <property type="molecule type" value="Genomic_DNA"/>
</dbReference>
<dbReference type="Proteomes" id="UP001208624">
    <property type="component" value="Unassembled WGS sequence"/>
</dbReference>
<dbReference type="SUPFAM" id="SSF56712">
    <property type="entry name" value="Prokaryotic type I DNA topoisomerase"/>
    <property type="match status" value="1"/>
</dbReference>
<proteinExistence type="predicted"/>
<feature type="non-terminal residue" evidence="2">
    <location>
        <position position="88"/>
    </location>
</feature>
<gene>
    <name evidence="2" type="ORF">OFN31_30995</name>
</gene>
<evidence type="ECO:0000313" key="3">
    <source>
        <dbReference type="Proteomes" id="UP001208624"/>
    </source>
</evidence>
<feature type="non-terminal residue" evidence="2">
    <location>
        <position position="1"/>
    </location>
</feature>
<protein>
    <submittedName>
        <fullName evidence="2">Toprim domain-containing protein</fullName>
    </submittedName>
</protein>
<dbReference type="GO" id="GO:0003677">
    <property type="term" value="F:DNA binding"/>
    <property type="evidence" value="ECO:0007669"/>
    <property type="project" value="InterPro"/>
</dbReference>
<accession>A0AAP3A702</accession>
<name>A0AAP3A702_ECOLX</name>
<dbReference type="Gene3D" id="3.40.50.140">
    <property type="match status" value="1"/>
</dbReference>
<dbReference type="Pfam" id="PF01751">
    <property type="entry name" value="Toprim"/>
    <property type="match status" value="1"/>
</dbReference>
<dbReference type="PROSITE" id="PS50880">
    <property type="entry name" value="TOPRIM"/>
    <property type="match status" value="1"/>
</dbReference>
<dbReference type="InterPro" id="IPR000380">
    <property type="entry name" value="Topo_IA"/>
</dbReference>